<evidence type="ECO:0000259" key="2">
    <source>
        <dbReference type="PROSITE" id="PS50887"/>
    </source>
</evidence>
<dbReference type="PANTHER" id="PTHR33121:SF70">
    <property type="entry name" value="SIGNALING PROTEIN YKOW"/>
    <property type="match status" value="1"/>
</dbReference>
<dbReference type="SUPFAM" id="SSF141868">
    <property type="entry name" value="EAL domain-like"/>
    <property type="match status" value="1"/>
</dbReference>
<dbReference type="SMART" id="SM00267">
    <property type="entry name" value="GGDEF"/>
    <property type="match status" value="1"/>
</dbReference>
<dbReference type="SMART" id="SM00052">
    <property type="entry name" value="EAL"/>
    <property type="match status" value="1"/>
</dbReference>
<dbReference type="InterPro" id="IPR029787">
    <property type="entry name" value="Nucleotide_cyclase"/>
</dbReference>
<evidence type="ECO:0000313" key="3">
    <source>
        <dbReference type="EMBL" id="GHE33904.1"/>
    </source>
</evidence>
<dbReference type="PROSITE" id="PS50887">
    <property type="entry name" value="GGDEF"/>
    <property type="match status" value="1"/>
</dbReference>
<dbReference type="CDD" id="cd01948">
    <property type="entry name" value="EAL"/>
    <property type="match status" value="1"/>
</dbReference>
<evidence type="ECO:0000259" key="1">
    <source>
        <dbReference type="PROSITE" id="PS50883"/>
    </source>
</evidence>
<proteinExistence type="predicted"/>
<protein>
    <submittedName>
        <fullName evidence="3">Bifunctional diguanylate cyclase/phosphodiesterase</fullName>
    </submittedName>
</protein>
<dbReference type="Gene3D" id="3.30.70.270">
    <property type="match status" value="1"/>
</dbReference>
<comment type="caution">
    <text evidence="3">The sequence shown here is derived from an EMBL/GenBank/DDBJ whole genome shotgun (WGS) entry which is preliminary data.</text>
</comment>
<dbReference type="NCBIfam" id="TIGR00254">
    <property type="entry name" value="GGDEF"/>
    <property type="match status" value="1"/>
</dbReference>
<dbReference type="InterPro" id="IPR035919">
    <property type="entry name" value="EAL_sf"/>
</dbReference>
<dbReference type="Gene3D" id="3.20.20.450">
    <property type="entry name" value="EAL domain"/>
    <property type="match status" value="1"/>
</dbReference>
<feature type="domain" description="GGDEF" evidence="2">
    <location>
        <begin position="554"/>
        <end position="687"/>
    </location>
</feature>
<dbReference type="InterPro" id="IPR029016">
    <property type="entry name" value="GAF-like_dom_sf"/>
</dbReference>
<dbReference type="InterPro" id="IPR043128">
    <property type="entry name" value="Rev_trsase/Diguanyl_cyclase"/>
</dbReference>
<dbReference type="Proteomes" id="UP000636453">
    <property type="component" value="Unassembled WGS sequence"/>
</dbReference>
<dbReference type="RefSeq" id="WP_386112611.1">
    <property type="nucleotide sequence ID" value="NZ_JBHRUD010000001.1"/>
</dbReference>
<organism evidence="3 4">
    <name type="scientific">Vulcaniibacterium thermophilum</name>
    <dbReference type="NCBI Taxonomy" id="1169913"/>
    <lineage>
        <taxon>Bacteria</taxon>
        <taxon>Pseudomonadati</taxon>
        <taxon>Pseudomonadota</taxon>
        <taxon>Gammaproteobacteria</taxon>
        <taxon>Lysobacterales</taxon>
        <taxon>Lysobacteraceae</taxon>
        <taxon>Vulcaniibacterium</taxon>
    </lineage>
</organism>
<dbReference type="CDD" id="cd01949">
    <property type="entry name" value="GGDEF"/>
    <property type="match status" value="1"/>
</dbReference>
<dbReference type="Gene3D" id="3.30.450.40">
    <property type="match status" value="2"/>
</dbReference>
<gene>
    <name evidence="3" type="ORF">GCM10007167_14950</name>
</gene>
<dbReference type="GO" id="GO:0071111">
    <property type="term" value="F:cyclic-guanylate-specific phosphodiesterase activity"/>
    <property type="evidence" value="ECO:0007669"/>
    <property type="project" value="InterPro"/>
</dbReference>
<dbReference type="PANTHER" id="PTHR33121">
    <property type="entry name" value="CYCLIC DI-GMP PHOSPHODIESTERASE PDEF"/>
    <property type="match status" value="1"/>
</dbReference>
<reference evidence="3" key="2">
    <citation type="submission" date="2020-09" db="EMBL/GenBank/DDBJ databases">
        <authorList>
            <person name="Sun Q."/>
            <person name="Kim S."/>
        </authorList>
    </citation>
    <scope>NUCLEOTIDE SEQUENCE</scope>
    <source>
        <strain evidence="3">KCTC 32020</strain>
    </source>
</reference>
<accession>A0A919DDS5</accession>
<dbReference type="InterPro" id="IPR000160">
    <property type="entry name" value="GGDEF_dom"/>
</dbReference>
<dbReference type="InterPro" id="IPR001633">
    <property type="entry name" value="EAL_dom"/>
</dbReference>
<feature type="domain" description="EAL" evidence="1">
    <location>
        <begin position="696"/>
        <end position="949"/>
    </location>
</feature>
<dbReference type="SUPFAM" id="SSF55073">
    <property type="entry name" value="Nucleotide cyclase"/>
    <property type="match status" value="1"/>
</dbReference>
<dbReference type="InterPro" id="IPR050706">
    <property type="entry name" value="Cyclic-di-GMP_PDE-like"/>
</dbReference>
<evidence type="ECO:0000313" key="4">
    <source>
        <dbReference type="Proteomes" id="UP000636453"/>
    </source>
</evidence>
<sequence>MLDRLLDAPDIATFARRAAEHLAAEGFAAPAVTVCIDGRLTAAHPASLSDVDRALVERARTLATGCRDEARGRIAACVSLGGGIGALSLVADGDAQRQDRLAAECEVLAPLALAVSEKTRLTESLHQLERSEQLQAALFAIADMASSDMDLNDMLRELHAIVGRFMYAENFYIALYDESADALRFIYLVDTIDPLIRDADEFIPMSVMERGLTWYLVRDKHPLMGSTADLRQQVSGPLRDIGMDSYDWLGVPILFGDRVRGVLVVQSYVERPRYTLADQALLSYVGSHILTAVDRKLAQEELERRVEERTHALQRSVRVQETLYRIAELSHTADNLDAFYRAIHEIVGEFLDARNFYIATLSEDGESLHFPYYVDQSGRRAQSRKLSNGITEYVIRRGRPWLIDMSDARTVAELRRLEQCGEVSPFGPTCVAWLGVPLMLGERVLGLLAVQSYTPGVGYTDRDRELLTFISYQIANGLERQRAAAELKNAYSDLERRVSERTRQLSEQIAVREQMEARLKHEVLHDSLTGLPNRAYLRDKLERALARRDREPGYRFAVLFMDLDRFKVINDSVGHLVGDALLKEVAQRFARCVRHGQDTVARLGGDEFAILMELDGNEGALRMAQRVIAALNEPVRVAGKELYTGVSVGIALSAPHYSTPEDLLRDADIAMYRAKAAGRHRFELFDETLHEQALQLLDLESDLRRAVARREFVPYFQPIVRLRDASVAGYEALMRWKHPERGVLAPGAFLHVAEASGAMEAIDWQIFEHALRLARELLEPGQYVNLNFSPRHFRAPELDARFLELVAASGLRPGQVRIEVTEGALLENPEQAGRIFDRLGAHGVLVALDDFGTGYSSLSYLHRFRLHTVKIDRSFVGDLRPEQEGGSDAIVRAILALSQAQGLEVVAEGIETEAQRRALLALGCTLGQGYLFARPQSFADLRRAAREAGTPS</sequence>
<keyword evidence="4" id="KW-1185">Reference proteome</keyword>
<dbReference type="AlphaFoldDB" id="A0A919DDS5"/>
<name>A0A919DDS5_9GAMM</name>
<dbReference type="Pfam" id="PF00563">
    <property type="entry name" value="EAL"/>
    <property type="match status" value="1"/>
</dbReference>
<dbReference type="InterPro" id="IPR003018">
    <property type="entry name" value="GAF"/>
</dbReference>
<dbReference type="SUPFAM" id="SSF55781">
    <property type="entry name" value="GAF domain-like"/>
    <property type="match status" value="2"/>
</dbReference>
<dbReference type="SMART" id="SM00065">
    <property type="entry name" value="GAF"/>
    <property type="match status" value="2"/>
</dbReference>
<dbReference type="EMBL" id="BNCF01000007">
    <property type="protein sequence ID" value="GHE33904.1"/>
    <property type="molecule type" value="Genomic_DNA"/>
</dbReference>
<dbReference type="Pfam" id="PF13185">
    <property type="entry name" value="GAF_2"/>
    <property type="match status" value="2"/>
</dbReference>
<dbReference type="Pfam" id="PF00990">
    <property type="entry name" value="GGDEF"/>
    <property type="match status" value="1"/>
</dbReference>
<reference evidence="3" key="1">
    <citation type="journal article" date="2014" name="Int. J. Syst. Evol. Microbiol.">
        <title>Complete genome sequence of Corynebacterium casei LMG S-19264T (=DSM 44701T), isolated from a smear-ripened cheese.</title>
        <authorList>
            <consortium name="US DOE Joint Genome Institute (JGI-PGF)"/>
            <person name="Walter F."/>
            <person name="Albersmeier A."/>
            <person name="Kalinowski J."/>
            <person name="Ruckert C."/>
        </authorList>
    </citation>
    <scope>NUCLEOTIDE SEQUENCE</scope>
    <source>
        <strain evidence="3">KCTC 32020</strain>
    </source>
</reference>
<dbReference type="PROSITE" id="PS50883">
    <property type="entry name" value="EAL"/>
    <property type="match status" value="1"/>
</dbReference>